<dbReference type="EMBL" id="AP014685">
    <property type="protein sequence ID" value="BAR61527.1"/>
    <property type="molecule type" value="Genomic_DNA"/>
</dbReference>
<gene>
    <name evidence="1" type="ORF">NK6_8378</name>
</gene>
<dbReference type="Proteomes" id="UP000063308">
    <property type="component" value="Chromosome"/>
</dbReference>
<dbReference type="AlphaFoldDB" id="A0A0E4BUW0"/>
<protein>
    <submittedName>
        <fullName evidence="1">Uncharacterized protein</fullName>
    </submittedName>
</protein>
<proteinExistence type="predicted"/>
<sequence length="83" mass="8804">MLGGSWKAGSASLGFSAPLSLPLSAERSLLIAHLAQAGSHGLKLSDFDVIDGRMVREADRLIFFVAEEAAFELAGDRHSHPSI</sequence>
<evidence type="ECO:0000313" key="2">
    <source>
        <dbReference type="Proteomes" id="UP000063308"/>
    </source>
</evidence>
<name>A0A0E4BUW0_9BRAD</name>
<reference evidence="1 2" key="1">
    <citation type="submission" date="2014-11" db="EMBL/GenBank/DDBJ databases">
        <title>Symbiosis island explosion on the genome of extra-slow-growing strains of soybean bradyrhizobia with massive insertion sequences.</title>
        <authorList>
            <person name="Iida T."/>
            <person name="Minamisawa K."/>
        </authorList>
    </citation>
    <scope>NUCLEOTIDE SEQUENCE [LARGE SCALE GENOMIC DNA]</scope>
    <source>
        <strain evidence="1 2">NK6</strain>
    </source>
</reference>
<evidence type="ECO:0000313" key="1">
    <source>
        <dbReference type="EMBL" id="BAR61527.1"/>
    </source>
</evidence>
<organism evidence="1 2">
    <name type="scientific">Bradyrhizobium diazoefficiens</name>
    <dbReference type="NCBI Taxonomy" id="1355477"/>
    <lineage>
        <taxon>Bacteria</taxon>
        <taxon>Pseudomonadati</taxon>
        <taxon>Pseudomonadota</taxon>
        <taxon>Alphaproteobacteria</taxon>
        <taxon>Hyphomicrobiales</taxon>
        <taxon>Nitrobacteraceae</taxon>
        <taxon>Bradyrhizobium</taxon>
    </lineage>
</organism>
<accession>A0A0E4BUW0</accession>